<dbReference type="Proteomes" id="UP000230423">
    <property type="component" value="Unassembled WGS sequence"/>
</dbReference>
<feature type="compositionally biased region" description="Basic and acidic residues" evidence="1">
    <location>
        <begin position="117"/>
        <end position="138"/>
    </location>
</feature>
<feature type="region of interest" description="Disordered" evidence="1">
    <location>
        <begin position="261"/>
        <end position="303"/>
    </location>
</feature>
<evidence type="ECO:0000313" key="3">
    <source>
        <dbReference type="Proteomes" id="UP000230423"/>
    </source>
</evidence>
<name>A0A2G9TQH9_TELCI</name>
<protein>
    <submittedName>
        <fullName evidence="2">Uncharacterized protein</fullName>
    </submittedName>
</protein>
<reference evidence="2 3" key="1">
    <citation type="submission" date="2015-09" db="EMBL/GenBank/DDBJ databases">
        <title>Draft genome of the parasitic nematode Teladorsagia circumcincta isolate WARC Sus (inbred).</title>
        <authorList>
            <person name="Mitreva M."/>
        </authorList>
    </citation>
    <scope>NUCLEOTIDE SEQUENCE [LARGE SCALE GENOMIC DNA]</scope>
    <source>
        <strain evidence="2 3">S</strain>
    </source>
</reference>
<dbReference type="EMBL" id="KZ357561">
    <property type="protein sequence ID" value="PIO59550.1"/>
    <property type="molecule type" value="Genomic_DNA"/>
</dbReference>
<feature type="region of interest" description="Disordered" evidence="1">
    <location>
        <begin position="117"/>
        <end position="140"/>
    </location>
</feature>
<feature type="compositionally biased region" description="Basic and acidic residues" evidence="1">
    <location>
        <begin position="272"/>
        <end position="303"/>
    </location>
</feature>
<feature type="non-terminal residue" evidence="2">
    <location>
        <position position="1"/>
    </location>
</feature>
<gene>
    <name evidence="2" type="ORF">TELCIR_18985</name>
</gene>
<evidence type="ECO:0000313" key="2">
    <source>
        <dbReference type="EMBL" id="PIO59550.1"/>
    </source>
</evidence>
<organism evidence="2 3">
    <name type="scientific">Teladorsagia circumcincta</name>
    <name type="common">Brown stomach worm</name>
    <name type="synonym">Ostertagia circumcincta</name>
    <dbReference type="NCBI Taxonomy" id="45464"/>
    <lineage>
        <taxon>Eukaryota</taxon>
        <taxon>Metazoa</taxon>
        <taxon>Ecdysozoa</taxon>
        <taxon>Nematoda</taxon>
        <taxon>Chromadorea</taxon>
        <taxon>Rhabditida</taxon>
        <taxon>Rhabditina</taxon>
        <taxon>Rhabditomorpha</taxon>
        <taxon>Strongyloidea</taxon>
        <taxon>Trichostrongylidae</taxon>
        <taxon>Teladorsagia</taxon>
    </lineage>
</organism>
<evidence type="ECO:0000256" key="1">
    <source>
        <dbReference type="SAM" id="MobiDB-lite"/>
    </source>
</evidence>
<dbReference type="AlphaFoldDB" id="A0A2G9TQH9"/>
<proteinExistence type="predicted"/>
<keyword evidence="3" id="KW-1185">Reference proteome</keyword>
<sequence length="303" mass="35405">ERVKEKKEKKREKKPVETKKLNLLSFGDEAEEDEMEVDQVNKVGRKDNVWVLNKKGKSAHDVLSDDAKLSKQVAVTADEMADYEPDEDAERDASTVSTIRAKFAAKRKIEEVDDGGKDEDFEKMIDDERRKQERERMESMQAELKAMQKDYIKALRGPKQKPKEEEEEQSEAMKLYHGLKLKFKSKSKDLVKTKDPNRENQTMSMLERFQKRLAASSQTAILHDKKVVIKEDEEEKPEEKKFGIDLDAEDVVGDDWMVHKFEAEDEDPNVSKAKDANLREESEDWYDIHDPRNKMNQRRRGEI</sequence>
<dbReference type="OrthoDB" id="442970at2759"/>
<accession>A0A2G9TQH9</accession>